<dbReference type="PANTHER" id="PTHR21310:SF56">
    <property type="entry name" value="AMINOGLYCOSIDE PHOSPHOTRANSFERASE DOMAIN-CONTAINING PROTEIN"/>
    <property type="match status" value="1"/>
</dbReference>
<dbReference type="InterPro" id="IPR011009">
    <property type="entry name" value="Kinase-like_dom_sf"/>
</dbReference>
<dbReference type="EMBL" id="PNEN01001800">
    <property type="protein sequence ID" value="PPJ49665.1"/>
    <property type="molecule type" value="Genomic_DNA"/>
</dbReference>
<evidence type="ECO:0000313" key="2">
    <source>
        <dbReference type="EMBL" id="PPJ49665.1"/>
    </source>
</evidence>
<dbReference type="SUPFAM" id="SSF56112">
    <property type="entry name" value="Protein kinase-like (PK-like)"/>
    <property type="match status" value="1"/>
</dbReference>
<feature type="compositionally biased region" description="Low complexity" evidence="1">
    <location>
        <begin position="10"/>
        <end position="21"/>
    </location>
</feature>
<evidence type="ECO:0000313" key="3">
    <source>
        <dbReference type="Proteomes" id="UP000237631"/>
    </source>
</evidence>
<organism evidence="2 3">
    <name type="scientific">Cercospora berteroae</name>
    <dbReference type="NCBI Taxonomy" id="357750"/>
    <lineage>
        <taxon>Eukaryota</taxon>
        <taxon>Fungi</taxon>
        <taxon>Dikarya</taxon>
        <taxon>Ascomycota</taxon>
        <taxon>Pezizomycotina</taxon>
        <taxon>Dothideomycetes</taxon>
        <taxon>Dothideomycetidae</taxon>
        <taxon>Mycosphaerellales</taxon>
        <taxon>Mycosphaerellaceae</taxon>
        <taxon>Cercospora</taxon>
    </lineage>
</organism>
<dbReference type="PANTHER" id="PTHR21310">
    <property type="entry name" value="AMINOGLYCOSIDE PHOSPHOTRANSFERASE-RELATED-RELATED"/>
    <property type="match status" value="1"/>
</dbReference>
<feature type="region of interest" description="Disordered" evidence="1">
    <location>
        <begin position="375"/>
        <end position="396"/>
    </location>
</feature>
<accession>A0A2S6BQB5</accession>
<evidence type="ECO:0000256" key="1">
    <source>
        <dbReference type="SAM" id="MobiDB-lite"/>
    </source>
</evidence>
<dbReference type="Proteomes" id="UP000237631">
    <property type="component" value="Unassembled WGS sequence"/>
</dbReference>
<comment type="caution">
    <text evidence="2">The sequence shown here is derived from an EMBL/GenBank/DDBJ whole genome shotgun (WGS) entry which is preliminary data.</text>
</comment>
<dbReference type="AlphaFoldDB" id="A0A2S6BQB5"/>
<dbReference type="InterPro" id="IPR051678">
    <property type="entry name" value="AGP_Transferase"/>
</dbReference>
<proteinExistence type="predicted"/>
<name>A0A2S6BQB5_9PEZI</name>
<dbReference type="OrthoDB" id="10003767at2759"/>
<feature type="region of interest" description="Disordered" evidence="1">
    <location>
        <begin position="1"/>
        <end position="26"/>
    </location>
</feature>
<reference evidence="3" key="1">
    <citation type="journal article" date="2017" name="bioRxiv">
        <title>Conservation of a gene cluster reveals novel cercosporin biosynthetic mechanisms and extends production to the genus Colletotrichum.</title>
        <authorList>
            <person name="de Jonge R."/>
            <person name="Ebert M.K."/>
            <person name="Huitt-Roehl C.R."/>
            <person name="Pal P."/>
            <person name="Suttle J.C."/>
            <person name="Spanner R.E."/>
            <person name="Neubauer J.D."/>
            <person name="Jurick W.M.II."/>
            <person name="Stott K.A."/>
            <person name="Secor G.A."/>
            <person name="Thomma B.P.H.J."/>
            <person name="Van de Peer Y."/>
            <person name="Townsend C.A."/>
            <person name="Bolton M.D."/>
        </authorList>
    </citation>
    <scope>NUCLEOTIDE SEQUENCE [LARGE SCALE GENOMIC DNA]</scope>
    <source>
        <strain evidence="3">CBS538.71</strain>
    </source>
</reference>
<protein>
    <submittedName>
        <fullName evidence="2">Uncharacterized protein</fullName>
    </submittedName>
</protein>
<keyword evidence="3" id="KW-1185">Reference proteome</keyword>
<gene>
    <name evidence="2" type="ORF">CBER1_02200</name>
</gene>
<sequence>MSVHSEANDSTRSSTPDSTSTHWYDELSPPHEAYETFQHKVVELTHSICEAKEVTLQRIRGGCYNRVVVAHVKLTNGGELSGIYRIPRSRDIPDGVERNSNEDIETDIIDQVAVLQLLGSQAIPAPRLIAYDASGKNAIESPYVFQHFSEGTMLENIYGDMAFEEKMQLAVSLADFLARMEAVTFDKSGLVVAAPTGNAAPATKASSFCAPLGNVAVAVGGFTDPYENVHTSHTATSPRELIGELLRARLDGEVALNEPPSEFLAMRLRMVATFEDMCQLGIFDDNNLTGGSILYHWDLQPRNILVKTIRTSEHEEQALELQLERCLSIAAPSGRWVIDTVVDWDNVQSVPPIFTRQPPIWLWDFSGETGGLSLPPGYDSDSDLQPASRYDSSEGKLSSDAKQIQANFEDRLVNKLQQIYPTYNARTYRDEAYGRGRWIRRMARFAIHGVRSSEDTKRFRGLEKEWITARSHFANRAANISG</sequence>